<reference evidence="2 4" key="1">
    <citation type="journal article" date="2014" name="Genome Announc.">
        <title>Complete Genome Sequence of a Virulent Strain, Streptococcus iniae ISET0901, Isolated from Diseased Tilapia.</title>
        <authorList>
            <person name="Pridgeon J.W."/>
            <person name="Zhang D."/>
            <person name="Zhang L."/>
        </authorList>
    </citation>
    <scope>NUCLEOTIDE SEQUENCE [LARGE SCALE GENOMIC DNA]</scope>
    <source>
        <strain evidence="2 4">ISET0901</strain>
    </source>
</reference>
<dbReference type="PANTHER" id="PTHR38448:SF2">
    <property type="entry name" value="REGULATORY PROTEIN YLBF"/>
    <property type="match status" value="1"/>
</dbReference>
<dbReference type="InterPro" id="IPR023378">
    <property type="entry name" value="YheA/YmcA-like_dom_sf"/>
</dbReference>
<dbReference type="KEGG" id="siq:DQ08_07215"/>
<dbReference type="GeneID" id="35765312"/>
<gene>
    <name evidence="3" type="ORF">DIY07_07400</name>
    <name evidence="2" type="ORF">DQ08_07215</name>
</gene>
<dbReference type="RefSeq" id="WP_016356100.1">
    <property type="nucleotide sequence ID" value="NZ_CP010783.1"/>
</dbReference>
<reference evidence="3 5" key="2">
    <citation type="submission" date="2018-06" db="EMBL/GenBank/DDBJ databases">
        <title>Mutators as drivers of adaptation in pathogenic bacteria and a risk factor for host jumps and vaccine escape.</title>
        <authorList>
            <person name="Barnes A.C."/>
            <person name="Silayeva O."/>
        </authorList>
    </citation>
    <scope>NUCLEOTIDE SEQUENCE [LARGE SCALE GENOMIC DNA]</scope>
    <source>
        <strain evidence="3 5">QMA0445</strain>
    </source>
</reference>
<dbReference type="PANTHER" id="PTHR38448">
    <property type="entry name" value="REGULATORY PROTEIN YLBF-RELATED"/>
    <property type="match status" value="1"/>
</dbReference>
<dbReference type="Proteomes" id="UP000269148">
    <property type="component" value="Unassembled WGS sequence"/>
</dbReference>
<keyword evidence="4" id="KW-1185">Reference proteome</keyword>
<protein>
    <submittedName>
        <fullName evidence="3">YlbF family regulator</fullName>
    </submittedName>
</protein>
<evidence type="ECO:0000313" key="5">
    <source>
        <dbReference type="Proteomes" id="UP000269148"/>
    </source>
</evidence>
<name>A0A3L8GH49_STRIN</name>
<dbReference type="KEGG" id="siz:SI82_07320"/>
<evidence type="ECO:0000256" key="1">
    <source>
        <dbReference type="SAM" id="MobiDB-lite"/>
    </source>
</evidence>
<dbReference type="SMR" id="A0A3L8GH49"/>
<dbReference type="Proteomes" id="UP000025245">
    <property type="component" value="Chromosome"/>
</dbReference>
<dbReference type="InterPro" id="IPR052767">
    <property type="entry name" value="Bact_com_dev_regulator"/>
</dbReference>
<proteinExistence type="predicted"/>
<evidence type="ECO:0000313" key="3">
    <source>
        <dbReference type="EMBL" id="RLU55974.1"/>
    </source>
</evidence>
<dbReference type="Gene3D" id="1.20.1500.10">
    <property type="entry name" value="YheA/YmcA-like"/>
    <property type="match status" value="1"/>
</dbReference>
<dbReference type="SUPFAM" id="SSF158622">
    <property type="entry name" value="YheA/YmcA-like"/>
    <property type="match status" value="1"/>
</dbReference>
<dbReference type="AlphaFoldDB" id="A0A3L8GH49"/>
<evidence type="ECO:0000313" key="2">
    <source>
        <dbReference type="EMBL" id="AHY16240.1"/>
    </source>
</evidence>
<accession>A0A3L8GH49</accession>
<dbReference type="OrthoDB" id="2242751at2"/>
<dbReference type="EMBL" id="QLQD01000065">
    <property type="protein sequence ID" value="RLU55974.1"/>
    <property type="molecule type" value="Genomic_DNA"/>
</dbReference>
<dbReference type="Pfam" id="PF06133">
    <property type="entry name" value="Com_YlbF"/>
    <property type="match status" value="1"/>
</dbReference>
<evidence type="ECO:0000313" key="4">
    <source>
        <dbReference type="Proteomes" id="UP000025245"/>
    </source>
</evidence>
<organism evidence="3 5">
    <name type="scientific">Streptococcus iniae</name>
    <name type="common">Streptococcus shiloi</name>
    <dbReference type="NCBI Taxonomy" id="1346"/>
    <lineage>
        <taxon>Bacteria</taxon>
        <taxon>Bacillati</taxon>
        <taxon>Bacillota</taxon>
        <taxon>Bacilli</taxon>
        <taxon>Lactobacillales</taxon>
        <taxon>Streptococcaceae</taxon>
        <taxon>Streptococcus</taxon>
    </lineage>
</organism>
<dbReference type="EMBL" id="CP007586">
    <property type="protein sequence ID" value="AHY16240.1"/>
    <property type="molecule type" value="Genomic_DNA"/>
</dbReference>
<feature type="region of interest" description="Disordered" evidence="1">
    <location>
        <begin position="133"/>
        <end position="156"/>
    </location>
</feature>
<dbReference type="InterPro" id="IPR010368">
    <property type="entry name" value="Com_YlbF"/>
</dbReference>
<dbReference type="STRING" id="1346.BMF34_07245"/>
<dbReference type="KEGG" id="sio:DW64_07200"/>
<sequence length="156" mass="17829">MLVINEDLLAIEDAIDQLVNDIKQTKEYKNYCQLRNVVKEDSNLQADLAFFRQLKETYDKEIAFASFRPEVKALKKELLLKKRQLDLNAKIMALRYAEVDLQKILAHVSVAIAEAISPTIFVDTGLPLAAKKESPHKGPYQNIKEKDDPCLQDNIE</sequence>